<reference evidence="8" key="1">
    <citation type="submission" date="2017-06" db="EMBL/GenBank/DDBJ databases">
        <authorList>
            <person name="Varghese N."/>
            <person name="Submissions S."/>
        </authorList>
    </citation>
    <scope>NUCLEOTIDE SEQUENCE [LARGE SCALE GENOMIC DNA]</scope>
    <source>
        <strain evidence="8">LNB2</strain>
    </source>
</reference>
<dbReference type="GO" id="GO:0046872">
    <property type="term" value="F:metal ion binding"/>
    <property type="evidence" value="ECO:0007669"/>
    <property type="project" value="UniProtKB-KW"/>
</dbReference>
<dbReference type="InterPro" id="IPR024607">
    <property type="entry name" value="Sulfatase_CS"/>
</dbReference>
<keyword evidence="8" id="KW-1185">Reference proteome</keyword>
<dbReference type="Proteomes" id="UP000198281">
    <property type="component" value="Unassembled WGS sequence"/>
</dbReference>
<name>A0A239J2T6_9SPHN</name>
<feature type="signal peptide" evidence="5">
    <location>
        <begin position="1"/>
        <end position="27"/>
    </location>
</feature>
<keyword evidence="3" id="KW-0378">Hydrolase</keyword>
<accession>A0A239J2T6</accession>
<keyword evidence="4" id="KW-0106">Calcium</keyword>
<evidence type="ECO:0000256" key="5">
    <source>
        <dbReference type="SAM" id="SignalP"/>
    </source>
</evidence>
<keyword evidence="2" id="KW-0479">Metal-binding</keyword>
<dbReference type="PROSITE" id="PS00149">
    <property type="entry name" value="SULFATASE_2"/>
    <property type="match status" value="1"/>
</dbReference>
<evidence type="ECO:0000256" key="3">
    <source>
        <dbReference type="ARBA" id="ARBA00022801"/>
    </source>
</evidence>
<dbReference type="Gene3D" id="3.40.720.10">
    <property type="entry name" value="Alkaline Phosphatase, subunit A"/>
    <property type="match status" value="1"/>
</dbReference>
<feature type="domain" description="Sulfatase N-terminal" evidence="6">
    <location>
        <begin position="36"/>
        <end position="444"/>
    </location>
</feature>
<dbReference type="InterPro" id="IPR000917">
    <property type="entry name" value="Sulfatase_N"/>
</dbReference>
<dbReference type="RefSeq" id="WP_089220887.1">
    <property type="nucleotide sequence ID" value="NZ_FZOS01000029.1"/>
</dbReference>
<dbReference type="Pfam" id="PF00884">
    <property type="entry name" value="Sulfatase"/>
    <property type="match status" value="1"/>
</dbReference>
<evidence type="ECO:0000313" key="7">
    <source>
        <dbReference type="EMBL" id="SNT00099.1"/>
    </source>
</evidence>
<dbReference type="InterPro" id="IPR050738">
    <property type="entry name" value="Sulfatase"/>
</dbReference>
<dbReference type="GO" id="GO:0004065">
    <property type="term" value="F:arylsulfatase activity"/>
    <property type="evidence" value="ECO:0007669"/>
    <property type="project" value="TreeGrafter"/>
</dbReference>
<gene>
    <name evidence="7" type="ORF">SAMN06295912_12944</name>
</gene>
<dbReference type="InterPro" id="IPR017850">
    <property type="entry name" value="Alkaline_phosphatase_core_sf"/>
</dbReference>
<dbReference type="SUPFAM" id="SSF53649">
    <property type="entry name" value="Alkaline phosphatase-like"/>
    <property type="match status" value="1"/>
</dbReference>
<dbReference type="CDD" id="cd16025">
    <property type="entry name" value="PAS_like"/>
    <property type="match status" value="1"/>
</dbReference>
<keyword evidence="5" id="KW-0732">Signal</keyword>
<evidence type="ECO:0000259" key="6">
    <source>
        <dbReference type="Pfam" id="PF00884"/>
    </source>
</evidence>
<protein>
    <submittedName>
        <fullName evidence="7">Arylsulfatase</fullName>
    </submittedName>
</protein>
<evidence type="ECO:0000256" key="1">
    <source>
        <dbReference type="ARBA" id="ARBA00008779"/>
    </source>
</evidence>
<dbReference type="EMBL" id="FZOS01000029">
    <property type="protein sequence ID" value="SNT00099.1"/>
    <property type="molecule type" value="Genomic_DNA"/>
</dbReference>
<dbReference type="AlphaFoldDB" id="A0A239J2T6"/>
<sequence>MNLFKTMLAATALAGMASPMAIAPAQAAPAAQAGRPNIIVVIVDDMGFSDLGAFGSEIRTPNLDALATKGVRFSNFHATPVCAPTRAELLTGVDHHQTGIGNFPELIQDNQAGRPGYEGYLNNRVVTIAERLRDAGYKTIHSGKWHLGYDPAANPAARGFERSFSMLGGGHNHFGTDKDRKRPDMPNVGLVYTLDGKAVSIPDQFYSTDYFTDRLIDFLPEAGDKRPFFGYLALTAPHYPLHALPEDIKRYAGKYDAGYDVLREQRLARLKSLNLIAPNVEAHAPTSPDRWAALPDDVKKVEARKMEVYAAMVDRVDQNIGRLMAALKKRGLDENTVVMFLSDNGPEGHELDKSFIIPEAGKAMLASADNRLESIGSAQSYVWYGPNWAEAASAPFRKYKSFPTEGGTRVTAFISYPAHLRGGIESSYVSVRDVVPTLLDYAGVQADLAHYKGKDVIAPQGISFAARIAPGAKAEVLPPVFAAGEMFGRRYVRRGNWKAVHIPPPTGSGRWQLFDMDKDPGEVHDLSRDNRELLADLVKSWNVYAAEKGVVPPIIPGN</sequence>
<dbReference type="PROSITE" id="PS00523">
    <property type="entry name" value="SULFATASE_1"/>
    <property type="match status" value="1"/>
</dbReference>
<proteinExistence type="inferred from homology"/>
<dbReference type="PANTHER" id="PTHR42693">
    <property type="entry name" value="ARYLSULFATASE FAMILY MEMBER"/>
    <property type="match status" value="1"/>
</dbReference>
<dbReference type="Gene3D" id="3.30.1120.10">
    <property type="match status" value="1"/>
</dbReference>
<evidence type="ECO:0000256" key="2">
    <source>
        <dbReference type="ARBA" id="ARBA00022723"/>
    </source>
</evidence>
<organism evidence="7 8">
    <name type="scientific">Edaphosphingomonas laterariae</name>
    <dbReference type="NCBI Taxonomy" id="861865"/>
    <lineage>
        <taxon>Bacteria</taxon>
        <taxon>Pseudomonadati</taxon>
        <taxon>Pseudomonadota</taxon>
        <taxon>Alphaproteobacteria</taxon>
        <taxon>Sphingomonadales</taxon>
        <taxon>Rhizorhabdaceae</taxon>
        <taxon>Edaphosphingomonas</taxon>
    </lineage>
</organism>
<dbReference type="OrthoDB" id="9803751at2"/>
<feature type="chain" id="PRO_5013212420" evidence="5">
    <location>
        <begin position="28"/>
        <end position="558"/>
    </location>
</feature>
<dbReference type="PANTHER" id="PTHR42693:SF33">
    <property type="entry name" value="ARYLSULFATASE"/>
    <property type="match status" value="1"/>
</dbReference>
<comment type="similarity">
    <text evidence="1">Belongs to the sulfatase family.</text>
</comment>
<evidence type="ECO:0000256" key="4">
    <source>
        <dbReference type="ARBA" id="ARBA00022837"/>
    </source>
</evidence>
<evidence type="ECO:0000313" key="8">
    <source>
        <dbReference type="Proteomes" id="UP000198281"/>
    </source>
</evidence>